<evidence type="ECO:0000313" key="2">
    <source>
        <dbReference type="Proteomes" id="UP000014019"/>
    </source>
</evidence>
<dbReference type="Proteomes" id="UP000014019">
    <property type="component" value="Unassembled WGS sequence"/>
</dbReference>
<dbReference type="HOGENOM" id="CLU_200227_0_0_9"/>
<comment type="caution">
    <text evidence="1">The sequence shown here is derived from an EMBL/GenBank/DDBJ whole genome shotgun (WGS) entry which is preliminary data.</text>
</comment>
<evidence type="ECO:0000313" key="1">
    <source>
        <dbReference type="EMBL" id="EOP67908.1"/>
    </source>
</evidence>
<accession>R8QBZ7</accession>
<dbReference type="AlphaFoldDB" id="R8QBZ7"/>
<reference evidence="1 2" key="1">
    <citation type="submission" date="2012-12" db="EMBL/GenBank/DDBJ databases">
        <title>The Genome Sequence of Bacillus cereus VD118.</title>
        <authorList>
            <consortium name="The Broad Institute Genome Sequencing Platform"/>
            <consortium name="The Broad Institute Genome Sequencing Center for Infectious Disease"/>
            <person name="Feldgarden M."/>
            <person name="Van der Auwera G.A."/>
            <person name="Mahillon J."/>
            <person name="Duprez V."/>
            <person name="Timmery S."/>
            <person name="Mattelet C."/>
            <person name="Dierick K."/>
            <person name="Sun M."/>
            <person name="Yu Z."/>
            <person name="Zhu L."/>
            <person name="Hu X."/>
            <person name="Shank E.B."/>
            <person name="Swiecicka I."/>
            <person name="Hansen B.M."/>
            <person name="Andrup L."/>
            <person name="Walker B."/>
            <person name="Young S.K."/>
            <person name="Zeng Q."/>
            <person name="Gargeya S."/>
            <person name="Fitzgerald M."/>
            <person name="Haas B."/>
            <person name="Abouelleil A."/>
            <person name="Alvarado L."/>
            <person name="Arachchi H.M."/>
            <person name="Berlin A.M."/>
            <person name="Chapman S.B."/>
            <person name="Dewar J."/>
            <person name="Goldberg J."/>
            <person name="Griggs A."/>
            <person name="Gujja S."/>
            <person name="Hansen M."/>
            <person name="Howarth C."/>
            <person name="Imamovic A."/>
            <person name="Larimer J."/>
            <person name="McCowan C."/>
            <person name="Murphy C."/>
            <person name="Neiman D."/>
            <person name="Pearson M."/>
            <person name="Priest M."/>
            <person name="Roberts A."/>
            <person name="Saif S."/>
            <person name="Shea T."/>
            <person name="Sisk P."/>
            <person name="Sykes S."/>
            <person name="Wortman J."/>
            <person name="Nusbaum C."/>
            <person name="Birren B."/>
        </authorList>
    </citation>
    <scope>NUCLEOTIDE SEQUENCE [LARGE SCALE GENOMIC DNA]</scope>
    <source>
        <strain evidence="1 2">VD118</strain>
    </source>
</reference>
<gene>
    <name evidence="1" type="ORF">IIQ_05209</name>
</gene>
<organism evidence="1 2">
    <name type="scientific">Bacillus cereus VD118</name>
    <dbReference type="NCBI Taxonomy" id="1053231"/>
    <lineage>
        <taxon>Bacteria</taxon>
        <taxon>Bacillati</taxon>
        <taxon>Bacillota</taxon>
        <taxon>Bacilli</taxon>
        <taxon>Bacillales</taxon>
        <taxon>Bacillaceae</taxon>
        <taxon>Bacillus</taxon>
        <taxon>Bacillus cereus group</taxon>
    </lineage>
</organism>
<dbReference type="EMBL" id="AHEZ01000049">
    <property type="protein sequence ID" value="EOP67908.1"/>
    <property type="molecule type" value="Genomic_DNA"/>
</dbReference>
<proteinExistence type="predicted"/>
<sequence length="74" mass="9003">MAKVFHVLYALEKEKNYIDPLIHKGLRLFFMYSKVKDMAKTFQDSLEFILTQTRINCWCIWVYGMLKDIFKIYN</sequence>
<protein>
    <submittedName>
        <fullName evidence="1">Uncharacterized protein</fullName>
    </submittedName>
</protein>
<name>R8QBZ7_BACCE</name>